<evidence type="ECO:0000256" key="1">
    <source>
        <dbReference type="ARBA" id="ARBA00004123"/>
    </source>
</evidence>
<evidence type="ECO:0000259" key="7">
    <source>
        <dbReference type="PROSITE" id="PS50048"/>
    </source>
</evidence>
<dbReference type="CDD" id="cd12148">
    <property type="entry name" value="fungal_TF_MHR"/>
    <property type="match status" value="1"/>
</dbReference>
<dbReference type="CDD" id="cd00067">
    <property type="entry name" value="GAL4"/>
    <property type="match status" value="1"/>
</dbReference>
<evidence type="ECO:0000256" key="6">
    <source>
        <dbReference type="ARBA" id="ARBA00023242"/>
    </source>
</evidence>
<dbReference type="Proteomes" id="UP000191500">
    <property type="component" value="Unassembled WGS sequence"/>
</dbReference>
<dbReference type="PROSITE" id="PS50048">
    <property type="entry name" value="ZN2_CY6_FUNGAL_2"/>
    <property type="match status" value="1"/>
</dbReference>
<dbReference type="SUPFAM" id="SSF57701">
    <property type="entry name" value="Zn2/Cys6 DNA-binding domain"/>
    <property type="match status" value="1"/>
</dbReference>
<dbReference type="EMBL" id="MDDG01000015">
    <property type="protein sequence ID" value="OQE34839.1"/>
    <property type="molecule type" value="Genomic_DNA"/>
</dbReference>
<dbReference type="InterPro" id="IPR001138">
    <property type="entry name" value="Zn2Cys6_DnaBD"/>
</dbReference>
<evidence type="ECO:0000256" key="2">
    <source>
        <dbReference type="ARBA" id="ARBA00022723"/>
    </source>
</evidence>
<dbReference type="GO" id="GO:0006351">
    <property type="term" value="P:DNA-templated transcription"/>
    <property type="evidence" value="ECO:0007669"/>
    <property type="project" value="InterPro"/>
</dbReference>
<keyword evidence="5" id="KW-0804">Transcription</keyword>
<keyword evidence="9" id="KW-1185">Reference proteome</keyword>
<dbReference type="InterPro" id="IPR007219">
    <property type="entry name" value="XnlR_reg_dom"/>
</dbReference>
<dbReference type="PANTHER" id="PTHR31001:SF85">
    <property type="entry name" value="ZN(II)2CYS6 TRANSCRIPTION FACTOR (EUROFUNG)"/>
    <property type="match status" value="1"/>
</dbReference>
<dbReference type="Pfam" id="PF00172">
    <property type="entry name" value="Zn_clus"/>
    <property type="match status" value="1"/>
</dbReference>
<evidence type="ECO:0000313" key="8">
    <source>
        <dbReference type="EMBL" id="OQE34839.1"/>
    </source>
</evidence>
<name>A0A1V6U9U1_9EURO</name>
<dbReference type="GO" id="GO:0000981">
    <property type="term" value="F:DNA-binding transcription factor activity, RNA polymerase II-specific"/>
    <property type="evidence" value="ECO:0007669"/>
    <property type="project" value="InterPro"/>
</dbReference>
<protein>
    <recommendedName>
        <fullName evidence="7">Zn(2)-C6 fungal-type domain-containing protein</fullName>
    </recommendedName>
</protein>
<evidence type="ECO:0000256" key="3">
    <source>
        <dbReference type="ARBA" id="ARBA00023015"/>
    </source>
</evidence>
<gene>
    <name evidence="8" type="ORF">PENCOP_c015G01756</name>
</gene>
<evidence type="ECO:0000256" key="5">
    <source>
        <dbReference type="ARBA" id="ARBA00023163"/>
    </source>
</evidence>
<dbReference type="GO" id="GO:0003677">
    <property type="term" value="F:DNA binding"/>
    <property type="evidence" value="ECO:0007669"/>
    <property type="project" value="UniProtKB-KW"/>
</dbReference>
<reference evidence="9" key="1">
    <citation type="journal article" date="2017" name="Nat. Microbiol.">
        <title>Global analysis of biosynthetic gene clusters reveals vast potential of secondary metabolite production in Penicillium species.</title>
        <authorList>
            <person name="Nielsen J.C."/>
            <person name="Grijseels S."/>
            <person name="Prigent S."/>
            <person name="Ji B."/>
            <person name="Dainat J."/>
            <person name="Nielsen K.F."/>
            <person name="Frisvad J.C."/>
            <person name="Workman M."/>
            <person name="Nielsen J."/>
        </authorList>
    </citation>
    <scope>NUCLEOTIDE SEQUENCE [LARGE SCALE GENOMIC DNA]</scope>
    <source>
        <strain evidence="9">IBT 31321</strain>
    </source>
</reference>
<dbReference type="GO" id="GO:0005634">
    <property type="term" value="C:nucleus"/>
    <property type="evidence" value="ECO:0007669"/>
    <property type="project" value="UniProtKB-SubCell"/>
</dbReference>
<dbReference type="PROSITE" id="PS00463">
    <property type="entry name" value="ZN2_CY6_FUNGAL_1"/>
    <property type="match status" value="1"/>
</dbReference>
<keyword evidence="2" id="KW-0479">Metal-binding</keyword>
<comment type="caution">
    <text evidence="8">The sequence shown here is derived from an EMBL/GenBank/DDBJ whole genome shotgun (WGS) entry which is preliminary data.</text>
</comment>
<keyword evidence="6" id="KW-0539">Nucleus</keyword>
<accession>A0A1V6U9U1</accession>
<organism evidence="8 9">
    <name type="scientific">Penicillium coprophilum</name>
    <dbReference type="NCBI Taxonomy" id="36646"/>
    <lineage>
        <taxon>Eukaryota</taxon>
        <taxon>Fungi</taxon>
        <taxon>Dikarya</taxon>
        <taxon>Ascomycota</taxon>
        <taxon>Pezizomycotina</taxon>
        <taxon>Eurotiomycetes</taxon>
        <taxon>Eurotiomycetidae</taxon>
        <taxon>Eurotiales</taxon>
        <taxon>Aspergillaceae</taxon>
        <taxon>Penicillium</taxon>
    </lineage>
</organism>
<dbReference type="GO" id="GO:0008270">
    <property type="term" value="F:zinc ion binding"/>
    <property type="evidence" value="ECO:0007669"/>
    <property type="project" value="InterPro"/>
</dbReference>
<dbReference type="Pfam" id="PF04082">
    <property type="entry name" value="Fungal_trans"/>
    <property type="match status" value="1"/>
</dbReference>
<dbReference type="InterPro" id="IPR050613">
    <property type="entry name" value="Sec_Metabolite_Reg"/>
</dbReference>
<evidence type="ECO:0000313" key="9">
    <source>
        <dbReference type="Proteomes" id="UP000191500"/>
    </source>
</evidence>
<dbReference type="AlphaFoldDB" id="A0A1V6U9U1"/>
<comment type="subcellular location">
    <subcellularLocation>
        <location evidence="1">Nucleus</location>
    </subcellularLocation>
</comment>
<dbReference type="SMART" id="SM00066">
    <property type="entry name" value="GAL4"/>
    <property type="match status" value="1"/>
</dbReference>
<feature type="domain" description="Zn(2)-C6 fungal-type" evidence="7">
    <location>
        <begin position="17"/>
        <end position="46"/>
    </location>
</feature>
<dbReference type="InterPro" id="IPR036864">
    <property type="entry name" value="Zn2-C6_fun-type_DNA-bd_sf"/>
</dbReference>
<proteinExistence type="predicted"/>
<dbReference type="Gene3D" id="4.10.240.10">
    <property type="entry name" value="Zn(2)-C6 fungal-type DNA-binding domain"/>
    <property type="match status" value="1"/>
</dbReference>
<keyword evidence="4" id="KW-0238">DNA-binding</keyword>
<evidence type="ECO:0000256" key="4">
    <source>
        <dbReference type="ARBA" id="ARBA00023125"/>
    </source>
</evidence>
<keyword evidence="3" id="KW-0805">Transcription regulation</keyword>
<dbReference type="PANTHER" id="PTHR31001">
    <property type="entry name" value="UNCHARACTERIZED TRANSCRIPTIONAL REGULATORY PROTEIN"/>
    <property type="match status" value="1"/>
</dbReference>
<sequence length="751" mass="84223">MGPTTPSTLANGLQALSCLRCARQKVRCDRLNPCSRCEKSDASCEFPIPKTERRKRKNTIKTPPSTSNDKLYARLELYEEKLKSLGIDAESISSSTLHQRHTPPFDVFSLSSIPVPGHGLAGNIADGEPPAYASKCPFAEGTSLEKEAHEHDVNVASMQIDPAIDTDRLKVHDGTAGYGRPVTPSALALGIIPGTSHPIDNLYPPQQHFTKLWQIYLQNVHPLTMVLHPASTGAMLAGAARGPGHASNGVEVLLFAVMTAAVMSMTDKECVDTFSMKQSTLESRYRSGCELALVRVEFLMSCNFTVLQAYTVYLSAVSASLDPRELWSLTGIAKRNSQRLGLHQEERVKGLSPFNLEIRRRVWHQIVMQDAMSAQATSLQWPDLHVIYNLKPPTNLNDSDLSPTMKEPPQPRVGATDMIFCNLRYKLIAYMGRNDEWCRRWLALGADQGAAAEQSCRSDRQNMIESMEKEIELQILRYCDILNPLHVLTASVARLALCKQRFTLLKVSEHAVESSSSQATEDSEDMFSMAIRVLEYENNMLSQPTIRGFLWYMRQEFQWPCLSHVLQCLKARPSGERADKAWEQIGRLYEVQPTCYQGGKQKLALYRHAAMRTLTLEAWRAREIYASQMAQFLLTPTYITTLRAEEELFQVPESQKSSLEPTHQTESDSTFPINFGQDMVNWSDWLGLDPAYGNGSNVSFFNSAPDFCPETRATTQIFDNNTGLFGNPHHPSGWTESHGHDERITMGRILQ</sequence>